<dbReference type="Gene3D" id="3.30.70.20">
    <property type="match status" value="1"/>
</dbReference>
<evidence type="ECO:0000256" key="3">
    <source>
        <dbReference type="ARBA" id="ARBA00023014"/>
    </source>
</evidence>
<dbReference type="PROSITE" id="PS51379">
    <property type="entry name" value="4FE4S_FER_2"/>
    <property type="match status" value="1"/>
</dbReference>
<keyword evidence="3" id="KW-0411">Iron-sulfur</keyword>
<proteinExistence type="predicted"/>
<dbReference type="InterPro" id="IPR007516">
    <property type="entry name" value="Co_F420_Hydgase/DH_bsu_N"/>
</dbReference>
<dbReference type="Proteomes" id="UP000293671">
    <property type="component" value="Unassembled WGS sequence"/>
</dbReference>
<dbReference type="PANTHER" id="PTHR31332:SF0">
    <property type="entry name" value="7-HYDROXYMETHYL CHLOROPHYLL A REDUCTASE, CHLOROPLASTIC"/>
    <property type="match status" value="1"/>
</dbReference>
<dbReference type="OrthoDB" id="3247493at2"/>
<dbReference type="EMBL" id="SHKP01000005">
    <property type="protein sequence ID" value="RZU00780.1"/>
    <property type="molecule type" value="Genomic_DNA"/>
</dbReference>
<evidence type="ECO:0000313" key="6">
    <source>
        <dbReference type="Proteomes" id="UP000293671"/>
    </source>
</evidence>
<dbReference type="PANTHER" id="PTHR31332">
    <property type="entry name" value="7-HYDROXYMETHYL CHLOROPHYLL A REDUCTASE, CHLOROPLASTIC"/>
    <property type="match status" value="1"/>
</dbReference>
<keyword evidence="6" id="KW-1185">Reference proteome</keyword>
<sequence length="439" mass="48469">MNHSIAILPTLNDATDVARHRMCIGCGACVSVCPEKKLQMVDLLDDGLRPVSTGNGCGDCTDCLTVCPGIGISHASQPATAGFNKALAPSWGPVLEVWEGHAADAALRRDGSSGGLASALALYCVERGGMHGLVHIGSDEKARWRNRTQLSRTRDEVLAATGSRYAPASPCDHLEWIEDAPAPCVFIGKPCDVEAVRKAGAIRPRLERNLGLAIGIFCAGTPSTQGTLDLLHEHGLDPAEVEDVRYRGRGWPGSFAVRLKREPEAWRDLATYAEAWGFLQKYRPYRCHLCPDGTSEFADIACGDPWYRELEDDEPGQSLVVVRTQRGREIVRAAIEAGYVRLEPVRPELLQMSQRELQLKRGAIWGRIWTMRALAVPAPRFEGFALFRNWLAIPWRHKLRSVIGTARRVITRRYHRPLGSPWLRSEAPTLGVQVPPVQR</sequence>
<keyword evidence="1" id="KW-0479">Metal-binding</keyword>
<comment type="caution">
    <text evidence="5">The sequence shown here is derived from an EMBL/GenBank/DDBJ whole genome shotgun (WGS) entry which is preliminary data.</text>
</comment>
<dbReference type="Pfam" id="PF12838">
    <property type="entry name" value="Fer4_7"/>
    <property type="match status" value="1"/>
</dbReference>
<evidence type="ECO:0000313" key="5">
    <source>
        <dbReference type="EMBL" id="RZU00780.1"/>
    </source>
</evidence>
<evidence type="ECO:0000256" key="2">
    <source>
        <dbReference type="ARBA" id="ARBA00023004"/>
    </source>
</evidence>
<dbReference type="InterPro" id="IPR017896">
    <property type="entry name" value="4Fe4S_Fe-S-bd"/>
</dbReference>
<dbReference type="Pfam" id="PF04432">
    <property type="entry name" value="FrhB_FdhB_C"/>
    <property type="match status" value="1"/>
</dbReference>
<dbReference type="InterPro" id="IPR017900">
    <property type="entry name" value="4Fe4S_Fe_S_CS"/>
</dbReference>
<dbReference type="SUPFAM" id="SSF54862">
    <property type="entry name" value="4Fe-4S ferredoxins"/>
    <property type="match status" value="1"/>
</dbReference>
<evidence type="ECO:0000256" key="1">
    <source>
        <dbReference type="ARBA" id="ARBA00022723"/>
    </source>
</evidence>
<keyword evidence="2" id="KW-0408">Iron</keyword>
<gene>
    <name evidence="5" type="ORF">EV670_1493</name>
</gene>
<dbReference type="AlphaFoldDB" id="A0A4Q7VVV5"/>
<feature type="domain" description="4Fe-4S ferredoxin-type" evidence="4">
    <location>
        <begin position="13"/>
        <end position="43"/>
    </location>
</feature>
<organism evidence="5 6">
    <name type="scientific">Rivibacter subsaxonicus</name>
    <dbReference type="NCBI Taxonomy" id="457575"/>
    <lineage>
        <taxon>Bacteria</taxon>
        <taxon>Pseudomonadati</taxon>
        <taxon>Pseudomonadota</taxon>
        <taxon>Betaproteobacteria</taxon>
        <taxon>Burkholderiales</taxon>
        <taxon>Rivibacter</taxon>
    </lineage>
</organism>
<dbReference type="InterPro" id="IPR007525">
    <property type="entry name" value="FrhB_FdhB_C"/>
</dbReference>
<reference evidence="5 6" key="1">
    <citation type="submission" date="2019-02" db="EMBL/GenBank/DDBJ databases">
        <title>Genomic Encyclopedia of Type Strains, Phase IV (KMG-IV): sequencing the most valuable type-strain genomes for metagenomic binning, comparative biology and taxonomic classification.</title>
        <authorList>
            <person name="Goeker M."/>
        </authorList>
    </citation>
    <scope>NUCLEOTIDE SEQUENCE [LARGE SCALE GENOMIC DNA]</scope>
    <source>
        <strain evidence="5 6">DSM 19570</strain>
    </source>
</reference>
<dbReference type="PROSITE" id="PS00198">
    <property type="entry name" value="4FE4S_FER_1"/>
    <property type="match status" value="2"/>
</dbReference>
<dbReference type="GO" id="GO:0046872">
    <property type="term" value="F:metal ion binding"/>
    <property type="evidence" value="ECO:0007669"/>
    <property type="project" value="UniProtKB-KW"/>
</dbReference>
<dbReference type="GO" id="GO:0051536">
    <property type="term" value="F:iron-sulfur cluster binding"/>
    <property type="evidence" value="ECO:0007669"/>
    <property type="project" value="UniProtKB-KW"/>
</dbReference>
<protein>
    <submittedName>
        <fullName evidence="5">Coenzyme F420 hydrogenase subunit beta</fullName>
    </submittedName>
</protein>
<dbReference type="InterPro" id="IPR045220">
    <property type="entry name" value="FRHB/FDHB/HCAR-like"/>
</dbReference>
<accession>A0A4Q7VVV5</accession>
<name>A0A4Q7VVV5_9BURK</name>
<dbReference type="GO" id="GO:0052592">
    <property type="term" value="F:oxidoreductase activity, acting on CH or CH2 groups, with an iron-sulfur protein as acceptor"/>
    <property type="evidence" value="ECO:0007669"/>
    <property type="project" value="TreeGrafter"/>
</dbReference>
<evidence type="ECO:0000259" key="4">
    <source>
        <dbReference type="PROSITE" id="PS51379"/>
    </source>
</evidence>
<dbReference type="RefSeq" id="WP_130431217.1">
    <property type="nucleotide sequence ID" value="NZ_SHKP01000005.1"/>
</dbReference>
<dbReference type="Pfam" id="PF04422">
    <property type="entry name" value="FrhB_FdhB_N"/>
    <property type="match status" value="1"/>
</dbReference>